<dbReference type="STRING" id="633148.Tagg_0574"/>
<dbReference type="EMBL" id="CP001939">
    <property type="protein sequence ID" value="ADG90848.1"/>
    <property type="molecule type" value="Genomic_DNA"/>
</dbReference>
<dbReference type="InterPro" id="IPR001173">
    <property type="entry name" value="Glyco_trans_2-like"/>
</dbReference>
<evidence type="ECO:0000313" key="3">
    <source>
        <dbReference type="Proteomes" id="UP000002376"/>
    </source>
</evidence>
<protein>
    <submittedName>
        <fullName evidence="2">Glycosyl transferase family 2</fullName>
    </submittedName>
</protein>
<dbReference type="RefSeq" id="WP_013129441.1">
    <property type="nucleotide sequence ID" value="NC_014160.1"/>
</dbReference>
<keyword evidence="3" id="KW-1185">Reference proteome</keyword>
<name>D5U148_THEAM</name>
<dbReference type="PANTHER" id="PTHR43179:SF7">
    <property type="entry name" value="RHAMNOSYLTRANSFERASE WBBL"/>
    <property type="match status" value="1"/>
</dbReference>
<reference evidence="2 3" key="1">
    <citation type="journal article" date="2010" name="Stand. Genomic Sci.">
        <title>Complete genome sequence of Thermosphaera aggregans type strain (M11TL).</title>
        <authorList>
            <person name="Spring S."/>
            <person name="Rachel R."/>
            <person name="Lapidus A."/>
            <person name="Davenport K."/>
            <person name="Tice H."/>
            <person name="Copeland A."/>
            <person name="Cheng J.F."/>
            <person name="Lucas S."/>
            <person name="Chen F."/>
            <person name="Nolan M."/>
            <person name="Bruce D."/>
            <person name="Goodwin L."/>
            <person name="Pitluck S."/>
            <person name="Ivanova N."/>
            <person name="Mavromatis K."/>
            <person name="Ovchinnikova G."/>
            <person name="Pati A."/>
            <person name="Chen A."/>
            <person name="Palaniappan K."/>
            <person name="Land M."/>
            <person name="Hauser L."/>
            <person name="Chang Y.J."/>
            <person name="Jeffries C.C."/>
            <person name="Brettin T."/>
            <person name="Detter J.C."/>
            <person name="Tapia R."/>
            <person name="Han C."/>
            <person name="Heimerl T."/>
            <person name="Weikl F."/>
            <person name="Brambilla E."/>
            <person name="Goker M."/>
            <person name="Bristow J."/>
            <person name="Eisen J.A."/>
            <person name="Markowitz V."/>
            <person name="Hugenholtz P."/>
            <person name="Kyrpides N.C."/>
            <person name="Klenk H.P."/>
        </authorList>
    </citation>
    <scope>NUCLEOTIDE SEQUENCE [LARGE SCALE GENOMIC DNA]</scope>
    <source>
        <strain evidence="3">DSM 11486 / M11TL</strain>
    </source>
</reference>
<feature type="domain" description="Glycosyltransferase 2-like" evidence="1">
    <location>
        <begin position="10"/>
        <end position="187"/>
    </location>
</feature>
<dbReference type="KEGG" id="tag:Tagg_0574"/>
<evidence type="ECO:0000259" key="1">
    <source>
        <dbReference type="Pfam" id="PF00535"/>
    </source>
</evidence>
<organism evidence="2 3">
    <name type="scientific">Thermosphaera aggregans (strain DSM 11486 / M11TL)</name>
    <dbReference type="NCBI Taxonomy" id="633148"/>
    <lineage>
        <taxon>Archaea</taxon>
        <taxon>Thermoproteota</taxon>
        <taxon>Thermoprotei</taxon>
        <taxon>Desulfurococcales</taxon>
        <taxon>Desulfurococcaceae</taxon>
        <taxon>Thermosphaera</taxon>
    </lineage>
</organism>
<dbReference type="PANTHER" id="PTHR43179">
    <property type="entry name" value="RHAMNOSYLTRANSFERASE WBBL"/>
    <property type="match status" value="1"/>
</dbReference>
<dbReference type="CDD" id="cd04186">
    <property type="entry name" value="GT_2_like_c"/>
    <property type="match status" value="1"/>
</dbReference>
<dbReference type="Pfam" id="PF00535">
    <property type="entry name" value="Glycos_transf_2"/>
    <property type="match status" value="1"/>
</dbReference>
<dbReference type="GeneID" id="9165588"/>
<dbReference type="CAZy" id="GT2">
    <property type="family name" value="Glycosyltransferase Family 2"/>
</dbReference>
<proteinExistence type="predicted"/>
<gene>
    <name evidence="2" type="ordered locus">Tagg_0574</name>
</gene>
<reference key="3">
    <citation type="submission" date="2010-02" db="EMBL/GenBank/DDBJ databases">
        <title>Complete genome sequence of Thermosphaera aggregans type strain (M11TL).</title>
        <authorList>
            <consortium name="US DOE Joint Genome Institute (JGI-PGF)"/>
            <person name="Spring S."/>
            <person name="Lapidus A."/>
            <person name="Munk C."/>
            <person name="Schroeder M."/>
            <person name="Glavina Del Rio T."/>
            <person name="Tice H."/>
            <person name="Copeland A."/>
            <person name="Cheng J.-F."/>
            <person name="Lucas S."/>
            <person name="Chen F."/>
            <person name="Nolan M."/>
            <person name="Bruce D."/>
            <person name="Goodwin L."/>
            <person name="Pitluck S."/>
            <person name="Ivanova N."/>
            <person name="Mavromatis K."/>
            <person name="Ovchinnikova G."/>
            <person name="Pati A."/>
            <person name="Chen A."/>
            <person name="Palaniappan K."/>
            <person name="Land M."/>
            <person name="Hauser L."/>
            <person name="Chang Y.-J."/>
            <person name="Jeffries C.C."/>
            <person name="Brettin T."/>
            <person name="Detter J.C."/>
            <person name="Tapia R."/>
            <person name="Han C."/>
            <person name="Chain P."/>
            <person name="Heimerl T."/>
            <person name="Weik F."/>
            <person name="Goker M."/>
            <person name="Rachel R."/>
            <person name="Bristow J."/>
            <person name="Eisen J.A."/>
            <person name="Markowitz V."/>
            <person name="Hugenholtz P."/>
            <person name="Kyrpides N.C."/>
            <person name="Klenk H.-P."/>
        </authorList>
    </citation>
    <scope>NUCLEOTIDE SEQUENCE</scope>
    <source>
        <strain>DSM 11486</strain>
    </source>
</reference>
<dbReference type="SUPFAM" id="SSF53448">
    <property type="entry name" value="Nucleotide-diphospho-sugar transferases"/>
    <property type="match status" value="1"/>
</dbReference>
<dbReference type="InterPro" id="IPR029044">
    <property type="entry name" value="Nucleotide-diphossugar_trans"/>
</dbReference>
<dbReference type="eggNOG" id="arCOG01383">
    <property type="taxonomic scope" value="Archaea"/>
</dbReference>
<evidence type="ECO:0000313" key="2">
    <source>
        <dbReference type="EMBL" id="ADG90848.1"/>
    </source>
</evidence>
<dbReference type="AlphaFoldDB" id="D5U148"/>
<dbReference type="GO" id="GO:0016740">
    <property type="term" value="F:transferase activity"/>
    <property type="evidence" value="ECO:0007669"/>
    <property type="project" value="UniProtKB-KW"/>
</dbReference>
<dbReference type="Gene3D" id="3.90.550.10">
    <property type="entry name" value="Spore Coat Polysaccharide Biosynthesis Protein SpsA, Chain A"/>
    <property type="match status" value="1"/>
</dbReference>
<reference evidence="3" key="2">
    <citation type="journal article" date="2010" name="Stand. Genomic Sci.">
        <title>Complete genome sequence of Thermosphaera aggregans type strain (M11TLT).</title>
        <authorList>
            <person name="Spring S."/>
            <person name="Rachel R."/>
            <person name="Lapidus A."/>
            <person name="Davenport K."/>
            <person name="Tice H."/>
            <person name="Copeland A."/>
            <person name="Cheng J.-F."/>
            <person name="Lucas S."/>
            <person name="Chen F."/>
            <person name="Nolan M."/>
            <person name="Bruce D."/>
            <person name="Goodwin L."/>
            <person name="Pitluck S."/>
            <person name="Ivanova N."/>
            <person name="Mavromatis K."/>
            <person name="Ovchinnikova G."/>
            <person name="Pati A."/>
            <person name="Chen A."/>
            <person name="Palaniappan K."/>
            <person name="Land M."/>
            <person name="Hauser L."/>
            <person name="Chang Y.-J."/>
            <person name="Jeffries C.C."/>
            <person name="Brettin T."/>
            <person name="Detter J.C."/>
            <person name="Tapia R."/>
            <person name="Han C."/>
            <person name="Heimerl T."/>
            <person name="Weikl F."/>
            <person name="Brambilla E."/>
            <person name="Goker M."/>
            <person name="Bristow J."/>
            <person name="Eisen J.A."/>
            <person name="Markowitz V."/>
            <person name="Hugenholtz P."/>
            <person name="Kyrpides N.C."/>
            <person name="Klenk H.-P."/>
        </authorList>
    </citation>
    <scope>NUCLEOTIDE SEQUENCE [LARGE SCALE GENOMIC DNA]</scope>
    <source>
        <strain evidence="3">DSM 11486 / M11TL</strain>
    </source>
</reference>
<dbReference type="Proteomes" id="UP000002376">
    <property type="component" value="Chromosome"/>
</dbReference>
<accession>D5U148</accession>
<dbReference type="OrthoDB" id="30986at2157"/>
<keyword evidence="2" id="KW-0808">Transferase</keyword>
<sequence>MNYSASPKVSIVILTYNAKSTLGDILDKAVQSALNQSYPNIELLVVDNNSSDDTYEYIRNKYGDKVKVVKLAKNYGYCLGNNLALRYISSDAKYVLFQNPDAILSRDYVAKLIEILKQNPDAVAIQGLEIKPTRKRIKVGGTLNKAGYSVDILPQLPKNTRFAKTCSETLFAFGAALLIKKDVFESVGGFPSDYFLYYDEADLGFRFRALGFKILGCTYTSYIHFVSGTISKIHSLNPITLFTLLIRTEC</sequence>
<dbReference type="HOGENOM" id="CLU_023845_4_1_2"/>